<dbReference type="GO" id="GO:0009236">
    <property type="term" value="P:cobalamin biosynthetic process"/>
    <property type="evidence" value="ECO:0007669"/>
    <property type="project" value="UniProtKB-KW"/>
</dbReference>
<dbReference type="PANTHER" id="PTHR43467">
    <property type="entry name" value="COBALT-PRECORRIN-2 C(20)-METHYLTRANSFERASE"/>
    <property type="match status" value="1"/>
</dbReference>
<keyword evidence="8" id="KW-1185">Reference proteome</keyword>
<dbReference type="Pfam" id="PF00590">
    <property type="entry name" value="TP_methylase"/>
    <property type="match status" value="1"/>
</dbReference>
<evidence type="ECO:0000259" key="6">
    <source>
        <dbReference type="Pfam" id="PF00590"/>
    </source>
</evidence>
<keyword evidence="5" id="KW-0949">S-adenosyl-L-methionine</keyword>
<sequence length="252" mass="27494">MRTLLVIGIGAGDPGHLTLGAIDALRSADVVIALDKGEQKADLLQARRTVVDAHSPGIPIIAVTDPERDRNPSDYRAEVRRWHGERARLLSEAIVGETDPDGTAAFLVWGDPSLYDSTLRIIDRMREETGLECVVRVIPGITALQALTAAHAITANRIGEPIHVTTGRLLPATSAADRRNCFVMLDGGTTWNEVAGPDTYMYWGAYLGTPEQILRAGFVEDIGDEVAALKCTLRDSHGWIMDTYLLRELDAR</sequence>
<dbReference type="EC" id="2.1.1.152" evidence="7"/>
<dbReference type="Proteomes" id="UP000645966">
    <property type="component" value="Unassembled WGS sequence"/>
</dbReference>
<comment type="pathway">
    <text evidence="1">Cofactor biosynthesis; adenosylcobalamin biosynthesis.</text>
</comment>
<keyword evidence="4 7" id="KW-0808">Transferase</keyword>
<organism evidence="7 8">
    <name type="scientific">Corynebacterium meridianum</name>
    <dbReference type="NCBI Taxonomy" id="2765363"/>
    <lineage>
        <taxon>Bacteria</taxon>
        <taxon>Bacillati</taxon>
        <taxon>Actinomycetota</taxon>
        <taxon>Actinomycetes</taxon>
        <taxon>Mycobacteriales</taxon>
        <taxon>Corynebacteriaceae</taxon>
        <taxon>Corynebacterium</taxon>
    </lineage>
</organism>
<dbReference type="InterPro" id="IPR035996">
    <property type="entry name" value="4pyrrol_Methylase_sf"/>
</dbReference>
<proteinExistence type="predicted"/>
<dbReference type="GO" id="GO:0032259">
    <property type="term" value="P:methylation"/>
    <property type="evidence" value="ECO:0007669"/>
    <property type="project" value="UniProtKB-KW"/>
</dbReference>
<dbReference type="InterPro" id="IPR014777">
    <property type="entry name" value="4pyrrole_Mease_sub1"/>
</dbReference>
<dbReference type="CDD" id="cd11643">
    <property type="entry name" value="Precorrin-6A-synthase"/>
    <property type="match status" value="1"/>
</dbReference>
<evidence type="ECO:0000256" key="2">
    <source>
        <dbReference type="ARBA" id="ARBA00022573"/>
    </source>
</evidence>
<dbReference type="InterPro" id="IPR000878">
    <property type="entry name" value="4pyrrol_Mease"/>
</dbReference>
<dbReference type="Gene3D" id="3.40.1010.10">
    <property type="entry name" value="Cobalt-precorrin-4 Transmethylase, Domain 1"/>
    <property type="match status" value="1"/>
</dbReference>
<keyword evidence="2" id="KW-0169">Cobalamin biosynthesis</keyword>
<dbReference type="SUPFAM" id="SSF53790">
    <property type="entry name" value="Tetrapyrrole methylase"/>
    <property type="match status" value="1"/>
</dbReference>
<evidence type="ECO:0000256" key="4">
    <source>
        <dbReference type="ARBA" id="ARBA00022679"/>
    </source>
</evidence>
<dbReference type="InterPro" id="IPR014776">
    <property type="entry name" value="4pyrrole_Mease_sub2"/>
</dbReference>
<reference evidence="7" key="1">
    <citation type="submission" date="2020-12" db="EMBL/GenBank/DDBJ databases">
        <title>Genome public.</title>
        <authorList>
            <person name="Sun Q."/>
        </authorList>
    </citation>
    <scope>NUCLEOTIDE SEQUENCE</scope>
    <source>
        <strain evidence="7">CCM 8863</strain>
    </source>
</reference>
<dbReference type="EMBL" id="JAEIOS010000009">
    <property type="protein sequence ID" value="MBI8988578.1"/>
    <property type="molecule type" value="Genomic_DNA"/>
</dbReference>
<dbReference type="Gene3D" id="3.30.950.10">
    <property type="entry name" value="Methyltransferase, Cobalt-precorrin-4 Transmethylase, Domain 2"/>
    <property type="match status" value="1"/>
</dbReference>
<dbReference type="AlphaFoldDB" id="A0A934I7A9"/>
<evidence type="ECO:0000256" key="1">
    <source>
        <dbReference type="ARBA" id="ARBA00004953"/>
    </source>
</evidence>
<evidence type="ECO:0000256" key="3">
    <source>
        <dbReference type="ARBA" id="ARBA00022603"/>
    </source>
</evidence>
<comment type="caution">
    <text evidence="7">The sequence shown here is derived from an EMBL/GenBank/DDBJ whole genome shotgun (WGS) entry which is preliminary data.</text>
</comment>
<keyword evidence="3 7" id="KW-0489">Methyltransferase</keyword>
<dbReference type="RefSeq" id="WP_198737603.1">
    <property type="nucleotide sequence ID" value="NZ_JAEIOS010000009.1"/>
</dbReference>
<accession>A0A934I7A9</accession>
<feature type="domain" description="Tetrapyrrole methylase" evidence="6">
    <location>
        <begin position="4"/>
        <end position="189"/>
    </location>
</feature>
<dbReference type="PANTHER" id="PTHR43467:SF1">
    <property type="entry name" value="PRECORRIN-6A SYNTHASE [DEACETYLATING]"/>
    <property type="match status" value="1"/>
</dbReference>
<evidence type="ECO:0000256" key="5">
    <source>
        <dbReference type="ARBA" id="ARBA00022691"/>
    </source>
</evidence>
<evidence type="ECO:0000313" key="7">
    <source>
        <dbReference type="EMBL" id="MBI8988578.1"/>
    </source>
</evidence>
<evidence type="ECO:0000313" key="8">
    <source>
        <dbReference type="Proteomes" id="UP000645966"/>
    </source>
</evidence>
<name>A0A934I7A9_9CORY</name>
<gene>
    <name evidence="7" type="ORF">JDV75_02190</name>
</gene>
<protein>
    <submittedName>
        <fullName evidence="7">Precorrin-6A synthase (Deacetylating)</fullName>
        <ecNumber evidence="7">2.1.1.152</ecNumber>
    </submittedName>
</protein>
<dbReference type="NCBIfam" id="TIGR02434">
    <property type="entry name" value="CobF"/>
    <property type="match status" value="1"/>
</dbReference>
<dbReference type="PIRSF" id="PIRSF036525">
    <property type="entry name" value="CobF"/>
    <property type="match status" value="1"/>
</dbReference>
<dbReference type="GO" id="GO:0043819">
    <property type="term" value="F:precorrin-6A synthase (deacetylating) activity"/>
    <property type="evidence" value="ECO:0007669"/>
    <property type="project" value="UniProtKB-EC"/>
</dbReference>
<dbReference type="InterPro" id="IPR012797">
    <property type="entry name" value="CobF"/>
</dbReference>